<proteinExistence type="predicted"/>
<dbReference type="Proteomes" id="UP000321083">
    <property type="component" value="Unassembled WGS sequence"/>
</dbReference>
<dbReference type="CDD" id="cd10027">
    <property type="entry name" value="UDG-F1-like"/>
    <property type="match status" value="1"/>
</dbReference>
<dbReference type="Gene3D" id="3.40.470.10">
    <property type="entry name" value="Uracil-DNA glycosylase-like domain"/>
    <property type="match status" value="1"/>
</dbReference>
<dbReference type="InterPro" id="IPR036895">
    <property type="entry name" value="Uracil-DNA_glycosylase-like_sf"/>
</dbReference>
<name>A0A5C6M2I9_9PLAN</name>
<dbReference type="GO" id="GO:0004844">
    <property type="term" value="F:uracil DNA N-glycosylase activity"/>
    <property type="evidence" value="ECO:0007669"/>
    <property type="project" value="InterPro"/>
</dbReference>
<organism evidence="1 2">
    <name type="scientific">Planctomyces bekefii</name>
    <dbReference type="NCBI Taxonomy" id="1653850"/>
    <lineage>
        <taxon>Bacteria</taxon>
        <taxon>Pseudomonadati</taxon>
        <taxon>Planctomycetota</taxon>
        <taxon>Planctomycetia</taxon>
        <taxon>Planctomycetales</taxon>
        <taxon>Planctomycetaceae</taxon>
        <taxon>Planctomyces</taxon>
    </lineage>
</organism>
<evidence type="ECO:0000313" key="2">
    <source>
        <dbReference type="Proteomes" id="UP000321083"/>
    </source>
</evidence>
<dbReference type="InterPro" id="IPR002043">
    <property type="entry name" value="UDG_fam1"/>
</dbReference>
<reference evidence="1 2" key="2">
    <citation type="submission" date="2019-08" db="EMBL/GenBank/DDBJ databases">
        <authorList>
            <person name="Henke P."/>
        </authorList>
    </citation>
    <scope>NUCLEOTIDE SEQUENCE [LARGE SCALE GENOMIC DNA]</scope>
    <source>
        <strain evidence="1">Phe10_nw2017</strain>
    </source>
</reference>
<evidence type="ECO:0000313" key="1">
    <source>
        <dbReference type="EMBL" id="TWW08487.1"/>
    </source>
</evidence>
<dbReference type="GO" id="GO:0097510">
    <property type="term" value="P:base-excision repair, AP site formation via deaminated base removal"/>
    <property type="evidence" value="ECO:0007669"/>
    <property type="project" value="TreeGrafter"/>
</dbReference>
<gene>
    <name evidence="1" type="ORF">E3A20_23850</name>
</gene>
<comment type="caution">
    <text evidence="1">The sequence shown here is derived from an EMBL/GenBank/DDBJ whole genome shotgun (WGS) entry which is preliminary data.</text>
</comment>
<dbReference type="AlphaFoldDB" id="A0A5C6M2I9"/>
<sequence length="170" mass="17004">MSGFGRGWLEGVGAGWGGVLSEPAVAAALGELRGELEVEWGSGVAVYPAEGDIFAALRLTPLERVRVVIVRQDPYHDVGQAHGLSFSVPASQRIPPSLRNIYRELAADVGCGVPGSGCLTGWADGAGACGEFAWWSGLGAGDGGDFGGGEGAAGWSGVYGVGGGGRAGTG</sequence>
<protein>
    <submittedName>
        <fullName evidence="1">Uncharacterized protein</fullName>
    </submittedName>
</protein>
<dbReference type="EMBL" id="SRHE01000643">
    <property type="protein sequence ID" value="TWW08487.1"/>
    <property type="molecule type" value="Genomic_DNA"/>
</dbReference>
<accession>A0A5C6M2I9</accession>
<dbReference type="PANTHER" id="PTHR11264:SF0">
    <property type="entry name" value="URACIL-DNA GLYCOSYLASE"/>
    <property type="match status" value="1"/>
</dbReference>
<reference evidence="1 2" key="1">
    <citation type="submission" date="2019-08" db="EMBL/GenBank/DDBJ databases">
        <title>100 year-old enigma solved: identification of Planctomyces bekefii, the type genus and species of the phylum Planctomycetes.</title>
        <authorList>
            <person name="Svetlana D.N."/>
            <person name="Overmann J."/>
        </authorList>
    </citation>
    <scope>NUCLEOTIDE SEQUENCE [LARGE SCALE GENOMIC DNA]</scope>
    <source>
        <strain evidence="1">Phe10_nw2017</strain>
    </source>
</reference>
<keyword evidence="2" id="KW-1185">Reference proteome</keyword>
<dbReference type="PANTHER" id="PTHR11264">
    <property type="entry name" value="URACIL-DNA GLYCOSYLASE"/>
    <property type="match status" value="1"/>
</dbReference>
<dbReference type="SUPFAM" id="SSF52141">
    <property type="entry name" value="Uracil-DNA glycosylase-like"/>
    <property type="match status" value="1"/>
</dbReference>